<evidence type="ECO:0000313" key="3">
    <source>
        <dbReference type="Proteomes" id="UP000192356"/>
    </source>
</evidence>
<keyword evidence="3" id="KW-1185">Reference proteome</keyword>
<evidence type="ECO:0000313" key="2">
    <source>
        <dbReference type="EMBL" id="ORD95308.1"/>
    </source>
</evidence>
<name>A0A1X0Q6C2_9MICR</name>
<protein>
    <submittedName>
        <fullName evidence="2">Uncharacterized protein</fullName>
    </submittedName>
</protein>
<reference evidence="2 3" key="1">
    <citation type="journal article" date="2017" name="Environ. Microbiol.">
        <title>Decay of the glycolytic pathway and adaptation to intranuclear parasitism within Enterocytozoonidae microsporidia.</title>
        <authorList>
            <person name="Wiredu Boakye D."/>
            <person name="Jaroenlak P."/>
            <person name="Prachumwat A."/>
            <person name="Williams T.A."/>
            <person name="Bateman K.S."/>
            <person name="Itsathitphaisarn O."/>
            <person name="Sritunyalucksana K."/>
            <person name="Paszkiewicz K.H."/>
            <person name="Moore K.A."/>
            <person name="Stentiford G.D."/>
            <person name="Williams B.A."/>
        </authorList>
    </citation>
    <scope>NUCLEOTIDE SEQUENCE [LARGE SCALE GENOMIC DNA]</scope>
    <source>
        <strain evidence="2 3">GB1</strain>
    </source>
</reference>
<proteinExistence type="predicted"/>
<accession>A0A1X0Q6C2</accession>
<feature type="transmembrane region" description="Helical" evidence="1">
    <location>
        <begin position="55"/>
        <end position="75"/>
    </location>
</feature>
<dbReference type="Proteomes" id="UP000192356">
    <property type="component" value="Unassembled WGS sequence"/>
</dbReference>
<keyword evidence="1" id="KW-1133">Transmembrane helix</keyword>
<keyword evidence="1" id="KW-0812">Transmembrane</keyword>
<gene>
    <name evidence="2" type="ORF">HERIO_2587</name>
</gene>
<evidence type="ECO:0000256" key="1">
    <source>
        <dbReference type="SAM" id="Phobius"/>
    </source>
</evidence>
<dbReference type="VEuPathDB" id="MicrosporidiaDB:HERIO_2587"/>
<sequence length="81" mass="9762">MNYWYSRVLEPLLRGPTKNLIEFLHTKGVLNRYVKCILVNKIWELDHTLEIEMEWRLGFLTIGVLTTVNIFLFALNRYYQV</sequence>
<dbReference type="AlphaFoldDB" id="A0A1X0Q6C2"/>
<dbReference type="EMBL" id="LVKB01000427">
    <property type="protein sequence ID" value="ORD95308.1"/>
    <property type="molecule type" value="Genomic_DNA"/>
</dbReference>
<comment type="caution">
    <text evidence="2">The sequence shown here is derived from an EMBL/GenBank/DDBJ whole genome shotgun (WGS) entry which is preliminary data.</text>
</comment>
<keyword evidence="1" id="KW-0472">Membrane</keyword>
<organism evidence="2 3">
    <name type="scientific">Hepatospora eriocheir</name>
    <dbReference type="NCBI Taxonomy" id="1081669"/>
    <lineage>
        <taxon>Eukaryota</taxon>
        <taxon>Fungi</taxon>
        <taxon>Fungi incertae sedis</taxon>
        <taxon>Microsporidia</taxon>
        <taxon>Hepatosporidae</taxon>
        <taxon>Hepatospora</taxon>
    </lineage>
</organism>